<protein>
    <recommendedName>
        <fullName evidence="4">DUF3011 domain-containing protein</fullName>
    </recommendedName>
</protein>
<dbReference type="OrthoDB" id="6052310at2"/>
<dbReference type="EMBL" id="AWXU01000014">
    <property type="protein sequence ID" value="KFN50854.1"/>
    <property type="molecule type" value="Genomic_DNA"/>
</dbReference>
<dbReference type="Proteomes" id="UP000029391">
    <property type="component" value="Unassembled WGS sequence"/>
</dbReference>
<evidence type="ECO:0000313" key="3">
    <source>
        <dbReference type="Proteomes" id="UP000029391"/>
    </source>
</evidence>
<comment type="caution">
    <text evidence="2">The sequence shown here is derived from an EMBL/GenBank/DDBJ whole genome shotgun (WGS) entry which is preliminary data.</text>
</comment>
<accession>A0A091BJ97</accession>
<dbReference type="STRING" id="1121013.GCA_000426365_00256"/>
<dbReference type="RefSeq" id="WP_051239358.1">
    <property type="nucleotide sequence ID" value="NZ_AUFF01000001.1"/>
</dbReference>
<organism evidence="2 3">
    <name type="scientific">Arenimonas composti TR7-09 = DSM 18010</name>
    <dbReference type="NCBI Taxonomy" id="1121013"/>
    <lineage>
        <taxon>Bacteria</taxon>
        <taxon>Pseudomonadati</taxon>
        <taxon>Pseudomonadota</taxon>
        <taxon>Gammaproteobacteria</taxon>
        <taxon>Lysobacterales</taxon>
        <taxon>Lysobacteraceae</taxon>
        <taxon>Arenimonas</taxon>
    </lineage>
</organism>
<proteinExistence type="predicted"/>
<feature type="chain" id="PRO_5001869784" description="DUF3011 domain-containing protein" evidence="1">
    <location>
        <begin position="23"/>
        <end position="175"/>
    </location>
</feature>
<evidence type="ECO:0008006" key="4">
    <source>
        <dbReference type="Google" id="ProtNLM"/>
    </source>
</evidence>
<evidence type="ECO:0000256" key="1">
    <source>
        <dbReference type="SAM" id="SignalP"/>
    </source>
</evidence>
<dbReference type="InterPro" id="IPR021381">
    <property type="entry name" value="DUF3011"/>
</dbReference>
<keyword evidence="3" id="KW-1185">Reference proteome</keyword>
<dbReference type="eggNOG" id="ENOG50310GY">
    <property type="taxonomic scope" value="Bacteria"/>
</dbReference>
<dbReference type="Pfam" id="PF11218">
    <property type="entry name" value="DUF3011"/>
    <property type="match status" value="1"/>
</dbReference>
<dbReference type="AlphaFoldDB" id="A0A091BJ97"/>
<feature type="signal peptide" evidence="1">
    <location>
        <begin position="1"/>
        <end position="22"/>
    </location>
</feature>
<gene>
    <name evidence="2" type="ORF">P873_00470</name>
</gene>
<keyword evidence="1" id="KW-0732">Signal</keyword>
<name>A0A091BJ97_9GAMM</name>
<evidence type="ECO:0000313" key="2">
    <source>
        <dbReference type="EMBL" id="KFN50854.1"/>
    </source>
</evidence>
<sequence length="175" mass="20246">MKTFLALITLVLTAAMPLQASAQYYGDRDGYRGDRRTQSLRCKSEDYRYKHCSVSVDGEVRLVQQISRAPCVRGRSWGTDRGGIWVDGGCDAQFEVIGRGRGPDRGYDRGGRSTVVHCKSDDFRHRECSMPVRARHVEIRRQISRTDCHEGRNWGWRYDRLWVDRGCEADFVVYY</sequence>
<reference evidence="2 3" key="1">
    <citation type="submission" date="2013-09" db="EMBL/GenBank/DDBJ databases">
        <title>Genome sequencing of Arenimonas composti.</title>
        <authorList>
            <person name="Chen F."/>
            <person name="Wang G."/>
        </authorList>
    </citation>
    <scope>NUCLEOTIDE SEQUENCE [LARGE SCALE GENOMIC DNA]</scope>
    <source>
        <strain evidence="2 3">TR7-09</strain>
    </source>
</reference>